<dbReference type="EMBL" id="CM035421">
    <property type="protein sequence ID" value="KAH7388396.1"/>
    <property type="molecule type" value="Genomic_DNA"/>
</dbReference>
<protein>
    <recommendedName>
        <fullName evidence="1">GRPD C-terminal domain-containing protein</fullName>
    </recommendedName>
</protein>
<gene>
    <name evidence="2" type="ORF">KP509_16G074000</name>
</gene>
<dbReference type="Pfam" id="PF07173">
    <property type="entry name" value="GRDP-like"/>
    <property type="match status" value="1"/>
</dbReference>
<comment type="caution">
    <text evidence="2">The sequence shown here is derived from an EMBL/GenBank/DDBJ whole genome shotgun (WGS) entry which is preliminary data.</text>
</comment>
<feature type="domain" description="GRPD C-terminal" evidence="1">
    <location>
        <begin position="512"/>
        <end position="674"/>
    </location>
</feature>
<dbReference type="PANTHER" id="PTHR34365">
    <property type="entry name" value="ENOLASE (DUF1399)"/>
    <property type="match status" value="1"/>
</dbReference>
<evidence type="ECO:0000313" key="3">
    <source>
        <dbReference type="Proteomes" id="UP000825935"/>
    </source>
</evidence>
<dbReference type="Proteomes" id="UP000825935">
    <property type="component" value="Chromosome 16"/>
</dbReference>
<accession>A0A8T2T3K9</accession>
<dbReference type="InterPro" id="IPR057518">
    <property type="entry name" value="GRDP_C"/>
</dbReference>
<evidence type="ECO:0000313" key="2">
    <source>
        <dbReference type="EMBL" id="KAH7388396.1"/>
    </source>
</evidence>
<name>A0A8T2T3K9_CERRI</name>
<organism evidence="2 3">
    <name type="scientific">Ceratopteris richardii</name>
    <name type="common">Triangle waterfern</name>
    <dbReference type="NCBI Taxonomy" id="49495"/>
    <lineage>
        <taxon>Eukaryota</taxon>
        <taxon>Viridiplantae</taxon>
        <taxon>Streptophyta</taxon>
        <taxon>Embryophyta</taxon>
        <taxon>Tracheophyta</taxon>
        <taxon>Polypodiopsida</taxon>
        <taxon>Polypodiidae</taxon>
        <taxon>Polypodiales</taxon>
        <taxon>Pteridineae</taxon>
        <taxon>Pteridaceae</taxon>
        <taxon>Parkerioideae</taxon>
        <taxon>Ceratopteris</taxon>
    </lineage>
</organism>
<dbReference type="PANTHER" id="PTHR34365:SF2">
    <property type="entry name" value="ENOLASE (DUF1399)"/>
    <property type="match status" value="1"/>
</dbReference>
<dbReference type="InterPro" id="IPR009836">
    <property type="entry name" value="GRDP-like"/>
</dbReference>
<reference evidence="2" key="1">
    <citation type="submission" date="2021-08" db="EMBL/GenBank/DDBJ databases">
        <title>WGS assembly of Ceratopteris richardii.</title>
        <authorList>
            <person name="Marchant D.B."/>
            <person name="Chen G."/>
            <person name="Jenkins J."/>
            <person name="Shu S."/>
            <person name="Leebens-Mack J."/>
            <person name="Grimwood J."/>
            <person name="Schmutz J."/>
            <person name="Soltis P."/>
            <person name="Soltis D."/>
            <person name="Chen Z.-H."/>
        </authorList>
    </citation>
    <scope>NUCLEOTIDE SEQUENCE</scope>
    <source>
        <strain evidence="2">Whitten #5841</strain>
        <tissue evidence="2">Leaf</tissue>
    </source>
</reference>
<keyword evidence="3" id="KW-1185">Reference proteome</keyword>
<evidence type="ECO:0000259" key="1">
    <source>
        <dbReference type="Pfam" id="PF25335"/>
    </source>
</evidence>
<dbReference type="Pfam" id="PF25335">
    <property type="entry name" value="GRDP_C"/>
    <property type="match status" value="1"/>
</dbReference>
<dbReference type="OrthoDB" id="2684236at2759"/>
<dbReference type="AlphaFoldDB" id="A0A8T2T3K9"/>
<dbReference type="OMA" id="WYRNAAH"/>
<proteinExistence type="predicted"/>
<sequence>MSTSIAIEDLLENGTGTELQSTKHISISIDLVSVGKQLLRFLKTVSGLPHLHGGLSTIQAIHRYLNCWMPLIAKCDSTSDGFLIPPIDVQWIWLCHLLKPKSYGSFCRIHYSKIIDVPIFLELSNQDDVQERTRKLWNETYPNEPFDFGPIFKNVHNHHTSQVLQSMRRFHLEEKELMESILRNIAFYNQVSQEYMQHEQFLKVARERYRCFLYMLQRSGGRIACRPTCDIELMERCHQTSPLLYVHDTENLCGVLEKIYSSAQHQSCNAQSFEQTSRLWELLFGNPYERAGALFSRVSESHQAMPVEYLSKFLPITINWDHQSFDINSQHAFLQPRHVVEVCIHFRSVLNSKIPEDGDSLFLRVRTMQACRKFRNQISLEGYGSNASWQKLWCMQCEVSTQGIVIDLILKGANCFIAPLISKKLDQITVSWKELQKRPCFESEQTLKTRNKGHVSDSVMVLSSITPPIQAPYLLRALLDRVTDDTGAMISKKIVRINKNKPQVGRWMSRTVLDHAGRECFIIRIRVATGIWRSKIESPVGVDWNERIICIHSGGWKYIKNSVGIAPEGVLATATPRNDELEQYKMKWTFSTGEILMIQMPIENLEWERNLRFSLKGNQLGMIRLLNGRHMRYEISSSVPEEEEGFVTLVRYTADARQGRATALFNWKLLAMEVLPEEDVVLVLLICIATQRSVADLGAKTLRSIYRRKLVKSKERQSNWGSVVLGERHDAPAETMFWYVNPEDVLGVNLAEMESEEVLPKGASEHMYRGTSWLYSGSMKGLYKMSSKGSYESFSHEMSDYHRSSAQFGAQTKVSLGSR</sequence>